<evidence type="ECO:0000256" key="1">
    <source>
        <dbReference type="ARBA" id="ARBA00022837"/>
    </source>
</evidence>
<dbReference type="InterPro" id="IPR002048">
    <property type="entry name" value="EF_hand_dom"/>
</dbReference>
<dbReference type="AlphaFoldDB" id="A0A9E7H4X8"/>
<proteinExistence type="predicted"/>
<gene>
    <name evidence="3" type="ORF">MUK42_33487</name>
</gene>
<dbReference type="InterPro" id="IPR018247">
    <property type="entry name" value="EF_Hand_1_Ca_BS"/>
</dbReference>
<name>A0A9E7H4X8_9LILI</name>
<dbReference type="Proteomes" id="UP001055439">
    <property type="component" value="Chromosome 8"/>
</dbReference>
<protein>
    <recommendedName>
        <fullName evidence="2">EF-hand domain-containing protein</fullName>
    </recommendedName>
</protein>
<evidence type="ECO:0000313" key="4">
    <source>
        <dbReference type="Proteomes" id="UP001055439"/>
    </source>
</evidence>
<organism evidence="3 4">
    <name type="scientific">Musa troglodytarum</name>
    <name type="common">fe'i banana</name>
    <dbReference type="NCBI Taxonomy" id="320322"/>
    <lineage>
        <taxon>Eukaryota</taxon>
        <taxon>Viridiplantae</taxon>
        <taxon>Streptophyta</taxon>
        <taxon>Embryophyta</taxon>
        <taxon>Tracheophyta</taxon>
        <taxon>Spermatophyta</taxon>
        <taxon>Magnoliopsida</taxon>
        <taxon>Liliopsida</taxon>
        <taxon>Zingiberales</taxon>
        <taxon>Musaceae</taxon>
        <taxon>Musa</taxon>
    </lineage>
</organism>
<sequence length="87" mass="10053">MATAPFQTREIVDDVKENNFLLVADANNNGVISRGEIRKVLEDRHFHFKRIRVHFAMKNADLNGNGVIDGEEEKKKLLEYAKKKHYA</sequence>
<dbReference type="SUPFAM" id="SSF47473">
    <property type="entry name" value="EF-hand"/>
    <property type="match status" value="1"/>
</dbReference>
<keyword evidence="1" id="KW-0106">Calcium</keyword>
<evidence type="ECO:0000313" key="3">
    <source>
        <dbReference type="EMBL" id="URE23724.1"/>
    </source>
</evidence>
<reference evidence="3" key="1">
    <citation type="submission" date="2022-05" db="EMBL/GenBank/DDBJ databases">
        <title>The Musa troglodytarum L. genome provides insights into the mechanism of non-climacteric behaviour and enrichment of carotenoids.</title>
        <authorList>
            <person name="Wang J."/>
        </authorList>
    </citation>
    <scope>NUCLEOTIDE SEQUENCE</scope>
    <source>
        <tissue evidence="3">Leaf</tissue>
    </source>
</reference>
<feature type="domain" description="EF-hand" evidence="2">
    <location>
        <begin position="23"/>
        <end position="41"/>
    </location>
</feature>
<accession>A0A9E7H4X8</accession>
<dbReference type="Pfam" id="PF13202">
    <property type="entry name" value="EF-hand_5"/>
    <property type="match status" value="2"/>
</dbReference>
<keyword evidence="4" id="KW-1185">Reference proteome</keyword>
<dbReference type="InterPro" id="IPR011992">
    <property type="entry name" value="EF-hand-dom_pair"/>
</dbReference>
<dbReference type="EMBL" id="CP097510">
    <property type="protein sequence ID" value="URE23724.1"/>
    <property type="molecule type" value="Genomic_DNA"/>
</dbReference>
<dbReference type="Gene3D" id="1.10.238.10">
    <property type="entry name" value="EF-hand"/>
    <property type="match status" value="1"/>
</dbReference>
<dbReference type="GO" id="GO:0005509">
    <property type="term" value="F:calcium ion binding"/>
    <property type="evidence" value="ECO:0007669"/>
    <property type="project" value="InterPro"/>
</dbReference>
<dbReference type="PROSITE" id="PS00018">
    <property type="entry name" value="EF_HAND_1"/>
    <property type="match status" value="1"/>
</dbReference>
<feature type="domain" description="EF-hand" evidence="2">
    <location>
        <begin position="58"/>
        <end position="72"/>
    </location>
</feature>
<evidence type="ECO:0000259" key="2">
    <source>
        <dbReference type="Pfam" id="PF13202"/>
    </source>
</evidence>
<dbReference type="OrthoDB" id="26525at2759"/>